<reference evidence="3 4" key="1">
    <citation type="journal article" date="2011" name="BMC Genomics">
        <title>Comparative genomics reveals diversity among xanthomonads infecting tomato and pepper.</title>
        <authorList>
            <person name="Potnis N."/>
            <person name="Krasileva K."/>
            <person name="Chow V."/>
            <person name="Almeida N.F."/>
            <person name="Patil P.B."/>
            <person name="Ryan R.P."/>
            <person name="Sharlach M."/>
            <person name="Behlau F."/>
            <person name="Dow J.M."/>
            <person name="Momol M.T."/>
            <person name="White F.F."/>
            <person name="Preston J.F."/>
            <person name="Vinatzer B.A."/>
            <person name="Koebnik R."/>
            <person name="Setubal J.C."/>
            <person name="Norman D.J."/>
            <person name="Staskawicz B.J."/>
            <person name="Jones J.B."/>
        </authorList>
    </citation>
    <scope>NUCLEOTIDE SEQUENCE [LARGE SCALE GENOMIC DNA]</scope>
    <source>
        <strain evidence="3 4">ATCC 35937</strain>
    </source>
</reference>
<dbReference type="RefSeq" id="WP_005992828.1">
    <property type="nucleotide sequence ID" value="NZ_AEQV01000079.1"/>
</dbReference>
<proteinExistence type="inferred from homology"/>
<comment type="caution">
    <text evidence="3">The sequence shown here is derived from an EMBL/GenBank/DDBJ whole genome shotgun (WGS) entry which is preliminary data.</text>
</comment>
<dbReference type="PANTHER" id="PTHR30093:SF34">
    <property type="entry name" value="PREPILIN PEPTIDASE-DEPENDENT PROTEIN D"/>
    <property type="match status" value="1"/>
</dbReference>
<dbReference type="Pfam" id="PF07963">
    <property type="entry name" value="N_methyl"/>
    <property type="match status" value="1"/>
</dbReference>
<dbReference type="Pfam" id="PF00114">
    <property type="entry name" value="Pilin"/>
    <property type="match status" value="1"/>
</dbReference>
<dbReference type="PANTHER" id="PTHR30093">
    <property type="entry name" value="GENERAL SECRETION PATHWAY PROTEIN G"/>
    <property type="match status" value="1"/>
</dbReference>
<dbReference type="Proteomes" id="UP000003299">
    <property type="component" value="Unassembled WGS sequence"/>
</dbReference>
<dbReference type="KEGG" id="xve:BJD12_06960"/>
<dbReference type="NCBIfam" id="TIGR02532">
    <property type="entry name" value="IV_pilin_GFxxxE"/>
    <property type="match status" value="1"/>
</dbReference>
<dbReference type="eggNOG" id="COG4969">
    <property type="taxonomic scope" value="Bacteria"/>
</dbReference>
<dbReference type="EMBL" id="AEQV01000079">
    <property type="protein sequence ID" value="EGD09247.1"/>
    <property type="molecule type" value="Genomic_DNA"/>
</dbReference>
<evidence type="ECO:0000256" key="1">
    <source>
        <dbReference type="ARBA" id="ARBA00005233"/>
    </source>
</evidence>
<dbReference type="SUPFAM" id="SSF54523">
    <property type="entry name" value="Pili subunits"/>
    <property type="match status" value="1"/>
</dbReference>
<gene>
    <name evidence="3" type="ORF">XVE_2461</name>
</gene>
<dbReference type="InterPro" id="IPR012902">
    <property type="entry name" value="N_methyl_site"/>
</dbReference>
<dbReference type="GeneID" id="46981143"/>
<sequence length="136" mass="14302">MKKQNGFTLIELMIVIAIIAILAAIALPMYQDYVAKSQVTAGLAEINPGKTQYEVALNEGKTTVADITELGLKSPSERCTIAPITALSATGTIECTLKGNTQVVGKKVTLTRANDGTWTCKTDALKKYAPAGCPGA</sequence>
<dbReference type="InterPro" id="IPR001082">
    <property type="entry name" value="Pilin"/>
</dbReference>
<dbReference type="GO" id="GO:0007155">
    <property type="term" value="P:cell adhesion"/>
    <property type="evidence" value="ECO:0007669"/>
    <property type="project" value="InterPro"/>
</dbReference>
<evidence type="ECO:0000313" key="3">
    <source>
        <dbReference type="EMBL" id="EGD09247.1"/>
    </source>
</evidence>
<organism evidence="3 4">
    <name type="scientific">Xanthomonas vesicatoria ATCC 35937</name>
    <dbReference type="NCBI Taxonomy" id="925775"/>
    <lineage>
        <taxon>Bacteria</taxon>
        <taxon>Pseudomonadati</taxon>
        <taxon>Pseudomonadota</taxon>
        <taxon>Gammaproteobacteria</taxon>
        <taxon>Lysobacterales</taxon>
        <taxon>Lysobacteraceae</taxon>
        <taxon>Xanthomonas</taxon>
    </lineage>
</organism>
<evidence type="ECO:0000256" key="2">
    <source>
        <dbReference type="ARBA" id="ARBA00022481"/>
    </source>
</evidence>
<comment type="similarity">
    <text evidence="1">Belongs to the N-Me-Phe pilin family.</text>
</comment>
<dbReference type="GO" id="GO:0009289">
    <property type="term" value="C:pilus"/>
    <property type="evidence" value="ECO:0007669"/>
    <property type="project" value="InterPro"/>
</dbReference>
<keyword evidence="2" id="KW-0488">Methylation</keyword>
<dbReference type="InterPro" id="IPR045584">
    <property type="entry name" value="Pilin-like"/>
</dbReference>
<evidence type="ECO:0000313" key="4">
    <source>
        <dbReference type="Proteomes" id="UP000003299"/>
    </source>
</evidence>
<accession>F0BE35</accession>
<dbReference type="AlphaFoldDB" id="F0BE35"/>
<protein>
    <submittedName>
        <fullName evidence="3">Prepilin-type N-terminal cleavage/methylation domain-containing protein</fullName>
    </submittedName>
</protein>
<name>F0BE35_9XANT</name>
<dbReference type="Gene3D" id="3.30.700.10">
    <property type="entry name" value="Glycoprotein, Type 4 Pilin"/>
    <property type="match status" value="1"/>
</dbReference>